<comment type="caution">
    <text evidence="3">The sequence shown here is derived from an EMBL/GenBank/DDBJ whole genome shotgun (WGS) entry which is preliminary data.</text>
</comment>
<protein>
    <submittedName>
        <fullName evidence="3">VWA domain-containing protein</fullName>
    </submittedName>
</protein>
<dbReference type="Gene3D" id="3.40.50.410">
    <property type="entry name" value="von Willebrand factor, type A domain"/>
    <property type="match status" value="1"/>
</dbReference>
<dbReference type="InterPro" id="IPR011195">
    <property type="entry name" value="UCP010256"/>
</dbReference>
<proteinExistence type="predicted"/>
<dbReference type="PANTHER" id="PTHR39338:SF6">
    <property type="entry name" value="BLL5662 PROTEIN"/>
    <property type="match status" value="1"/>
</dbReference>
<dbReference type="InterPro" id="IPR008912">
    <property type="entry name" value="Uncharacterised_CoxE"/>
</dbReference>
<organism evidence="3 4">
    <name type="scientific">Streptomyces althioticus subsp. attaecolombicae</name>
    <dbReference type="NCBI Taxonomy" id="3075534"/>
    <lineage>
        <taxon>Bacteria</taxon>
        <taxon>Bacillati</taxon>
        <taxon>Actinomycetota</taxon>
        <taxon>Actinomycetes</taxon>
        <taxon>Kitasatosporales</taxon>
        <taxon>Streptomycetaceae</taxon>
        <taxon>Streptomyces</taxon>
        <taxon>Streptomyces althioticus group</taxon>
    </lineage>
</organism>
<dbReference type="SUPFAM" id="SSF53300">
    <property type="entry name" value="vWA-like"/>
    <property type="match status" value="1"/>
</dbReference>
<gene>
    <name evidence="3" type="ORF">ROS62_23695</name>
</gene>
<evidence type="ECO:0000313" key="4">
    <source>
        <dbReference type="Proteomes" id="UP001181313"/>
    </source>
</evidence>
<dbReference type="Pfam" id="PF05762">
    <property type="entry name" value="VWA_CoxE"/>
    <property type="match status" value="1"/>
</dbReference>
<reference evidence="3" key="1">
    <citation type="submission" date="2024-05" db="EMBL/GenBank/DDBJ databases">
        <title>30 novel species of actinomycetes from the DSMZ collection.</title>
        <authorList>
            <person name="Nouioui I."/>
        </authorList>
    </citation>
    <scope>NUCLEOTIDE SEQUENCE</scope>
    <source>
        <strain evidence="3">DSM 41972</strain>
    </source>
</reference>
<feature type="region of interest" description="Disordered" evidence="1">
    <location>
        <begin position="89"/>
        <end position="119"/>
    </location>
</feature>
<dbReference type="PANTHER" id="PTHR39338">
    <property type="entry name" value="BLL5662 PROTEIN-RELATED"/>
    <property type="match status" value="1"/>
</dbReference>
<dbReference type="RefSeq" id="WP_337675062.1">
    <property type="nucleotide sequence ID" value="NZ_JAVSGH010000035.1"/>
</dbReference>
<dbReference type="InterPro" id="IPR002035">
    <property type="entry name" value="VWF_A"/>
</dbReference>
<feature type="domain" description="VWFA" evidence="2">
    <location>
        <begin position="201"/>
        <end position="368"/>
    </location>
</feature>
<dbReference type="SMART" id="SM00327">
    <property type="entry name" value="VWA"/>
    <property type="match status" value="1"/>
</dbReference>
<dbReference type="CDD" id="cd00198">
    <property type="entry name" value="vWFA"/>
    <property type="match status" value="1"/>
</dbReference>
<evidence type="ECO:0000259" key="2">
    <source>
        <dbReference type="SMART" id="SM00327"/>
    </source>
</evidence>
<sequence length="388" mass="42089">MTGVASQTAPDPAALLLGFARRLRAAGAEVSGERVRAFLRAAQALRPWARTDVYWAGRLTLCAGPDDLARYDREFTAWFGAGERAVPPPAPVPPRLRPVLRSTAAPTGKPGTPDERTPRLPALAASTDVLRHRDVAELNAAEREQVRRLLTALALRGPVRRTARRRPARRGETDPRRTVRAVLRNGGEPVRPLHRARAERPRRVVLLVDVSGSMAPYADALLRFAHAAARAGRTEVFTVGTRLTRVTRAMAHRDPDAAMAAVAEAVPDWRGGTRLGELLKEFLDRWGRRGTARGAIVVVLSDGWERGDPEPLAEGMRRLHRLAHRVIWANPLKARPGYAPLAAGMAAALPSVDAFVEGHSLAALERLAEVVRGGRPPEGTPREGADGA</sequence>
<dbReference type="Proteomes" id="UP001181313">
    <property type="component" value="Unassembled WGS sequence"/>
</dbReference>
<accession>A0ABU3I440</accession>
<evidence type="ECO:0000256" key="1">
    <source>
        <dbReference type="SAM" id="MobiDB-lite"/>
    </source>
</evidence>
<dbReference type="EMBL" id="JAVSGH010000035">
    <property type="protein sequence ID" value="MDT3727716.1"/>
    <property type="molecule type" value="Genomic_DNA"/>
</dbReference>
<evidence type="ECO:0000313" key="3">
    <source>
        <dbReference type="EMBL" id="MDT3727716.1"/>
    </source>
</evidence>
<name>A0ABU3I440_9ACTN</name>
<dbReference type="InterPro" id="IPR036465">
    <property type="entry name" value="vWFA_dom_sf"/>
</dbReference>
<dbReference type="PIRSF" id="PIRSF010256">
    <property type="entry name" value="CoxE_vWa"/>
    <property type="match status" value="1"/>
</dbReference>
<keyword evidence="4" id="KW-1185">Reference proteome</keyword>